<dbReference type="Proteomes" id="UP000516437">
    <property type="component" value="Chromosome 5"/>
</dbReference>
<reference evidence="2" key="3">
    <citation type="submission" date="2019-09" db="EMBL/GenBank/DDBJ databases">
        <authorList>
            <person name="Gao Z."/>
        </authorList>
    </citation>
    <scope>NUCLEOTIDE SEQUENCE</scope>
    <source>
        <tissue evidence="2">Leaves</tissue>
    </source>
</reference>
<name>A0A6A1VKN1_9ROSI</name>
<evidence type="ECO:0000313" key="2">
    <source>
        <dbReference type="EMBL" id="KAB1213165.1"/>
    </source>
</evidence>
<protein>
    <submittedName>
        <fullName evidence="2">Uncharacterized protein</fullName>
    </submittedName>
</protein>
<accession>A0A6A1VKN1</accession>
<dbReference type="EMBL" id="RXIC02000023">
    <property type="protein sequence ID" value="KAB1213164.1"/>
    <property type="molecule type" value="Genomic_DNA"/>
</dbReference>
<dbReference type="EMBL" id="RXIC02000023">
    <property type="protein sequence ID" value="KAB1213165.1"/>
    <property type="molecule type" value="Genomic_DNA"/>
</dbReference>
<proteinExistence type="predicted"/>
<sequence length="115" mass="13426">MGYRDIILEEDLTMVIKAIQHWPKRMEWRIHRTTSKIIDVCNDLESWEAFILFEVQMRLCTSLLVGSLPSLALGPNTPQDPYVQVNHGWMVNVLDWAANPSIRFVHIALTQYFIK</sequence>
<evidence type="ECO:0000313" key="1">
    <source>
        <dbReference type="EMBL" id="KAB1213164.1"/>
    </source>
</evidence>
<reference evidence="2" key="1">
    <citation type="submission" date="2018-07" db="EMBL/GenBank/DDBJ databases">
        <authorList>
            <person name="Gao Z.-S."/>
            <person name="Jia H.-M."/>
            <person name="Jia H.-J."/>
            <person name="Cai Q.-L."/>
            <person name="Wang Y."/>
            <person name="Zhao H.-B."/>
        </authorList>
    </citation>
    <scope>NUCLEOTIDE SEQUENCE</scope>
    <source>
        <tissue evidence="2">Leaves</tissue>
    </source>
</reference>
<gene>
    <name evidence="1" type="ORF">CJ030_MR5G021742</name>
    <name evidence="2" type="ORF">CJ030_MR5G021743</name>
</gene>
<evidence type="ECO:0000313" key="3">
    <source>
        <dbReference type="Proteomes" id="UP000516437"/>
    </source>
</evidence>
<keyword evidence="3" id="KW-1185">Reference proteome</keyword>
<reference evidence="2 3" key="2">
    <citation type="journal article" date="2019" name="Plant Biotechnol. J.">
        <title>The red bayberry genome and genetic basis of sex determination.</title>
        <authorList>
            <person name="Jia H.M."/>
            <person name="Jia H.J."/>
            <person name="Cai Q.L."/>
            <person name="Wang Y."/>
            <person name="Zhao H.B."/>
            <person name="Yang W.F."/>
            <person name="Wang G.Y."/>
            <person name="Li Y.H."/>
            <person name="Zhan D.L."/>
            <person name="Shen Y.T."/>
            <person name="Niu Q.F."/>
            <person name="Chang L."/>
            <person name="Qiu J."/>
            <person name="Zhao L."/>
            <person name="Xie H.B."/>
            <person name="Fu W.Y."/>
            <person name="Jin J."/>
            <person name="Li X.W."/>
            <person name="Jiao Y."/>
            <person name="Zhou C.C."/>
            <person name="Tu T."/>
            <person name="Chai C.Y."/>
            <person name="Gao J.L."/>
            <person name="Fan L.J."/>
            <person name="van de Weg E."/>
            <person name="Wang J.Y."/>
            <person name="Gao Z.S."/>
        </authorList>
    </citation>
    <scope>NUCLEOTIDE SEQUENCE [LARGE SCALE GENOMIC DNA]</scope>
    <source>
        <tissue evidence="2">Leaves</tissue>
    </source>
</reference>
<organism evidence="2 3">
    <name type="scientific">Morella rubra</name>
    <name type="common">Chinese bayberry</name>
    <dbReference type="NCBI Taxonomy" id="262757"/>
    <lineage>
        <taxon>Eukaryota</taxon>
        <taxon>Viridiplantae</taxon>
        <taxon>Streptophyta</taxon>
        <taxon>Embryophyta</taxon>
        <taxon>Tracheophyta</taxon>
        <taxon>Spermatophyta</taxon>
        <taxon>Magnoliopsida</taxon>
        <taxon>eudicotyledons</taxon>
        <taxon>Gunneridae</taxon>
        <taxon>Pentapetalae</taxon>
        <taxon>rosids</taxon>
        <taxon>fabids</taxon>
        <taxon>Fagales</taxon>
        <taxon>Myricaceae</taxon>
        <taxon>Morella</taxon>
    </lineage>
</organism>
<dbReference type="AlphaFoldDB" id="A0A6A1VKN1"/>
<comment type="caution">
    <text evidence="2">The sequence shown here is derived from an EMBL/GenBank/DDBJ whole genome shotgun (WGS) entry which is preliminary data.</text>
</comment>